<evidence type="ECO:0000313" key="1">
    <source>
        <dbReference type="EMBL" id="SVC59638.1"/>
    </source>
</evidence>
<feature type="non-terminal residue" evidence="1">
    <location>
        <position position="288"/>
    </location>
</feature>
<reference evidence="1" key="1">
    <citation type="submission" date="2018-05" db="EMBL/GenBank/DDBJ databases">
        <authorList>
            <person name="Lanie J.A."/>
            <person name="Ng W.-L."/>
            <person name="Kazmierczak K.M."/>
            <person name="Andrzejewski T.M."/>
            <person name="Davidsen T.M."/>
            <person name="Wayne K.J."/>
            <person name="Tettelin H."/>
            <person name="Glass J.I."/>
            <person name="Rusch D."/>
            <person name="Podicherti R."/>
            <person name="Tsui H.-C.T."/>
            <person name="Winkler M.E."/>
        </authorList>
    </citation>
    <scope>NUCLEOTIDE SEQUENCE</scope>
</reference>
<protein>
    <submittedName>
        <fullName evidence="1">Uncharacterized protein</fullName>
    </submittedName>
</protein>
<proteinExistence type="predicted"/>
<name>A0A382NGJ3_9ZZZZ</name>
<accession>A0A382NGJ3</accession>
<gene>
    <name evidence="1" type="ORF">METZ01_LOCUS312492</name>
</gene>
<sequence>MIEGPEAVEAVRHELGHPDTRPNRIWSAIRRLDSSEAEWAMSAQPNNSITRIGGDPPEWEIDDGDQEIMDSGSIRHASTARRRRLQRGGILPDGSHLSWTDGRFYLDGIPLDVPYHGLRKMMRRTRGIQNVDWKKLLLSVSLACTKHQTRREPRAGQHGLQTTIHPAAMMRLDGDPRRVPHFMRAMGLPRWGLPTERSRYRPDWFRGASWMDAWDSLRPLDVHDMDDMMIPMALYIKNGRLQLRVRRNRGWKRLEVESHPVVWSLLVSWSLAPPRSDSHQRLRCLQQS</sequence>
<dbReference type="EMBL" id="UINC01099963">
    <property type="protein sequence ID" value="SVC59638.1"/>
    <property type="molecule type" value="Genomic_DNA"/>
</dbReference>
<dbReference type="AlphaFoldDB" id="A0A382NGJ3"/>
<organism evidence="1">
    <name type="scientific">marine metagenome</name>
    <dbReference type="NCBI Taxonomy" id="408172"/>
    <lineage>
        <taxon>unclassified sequences</taxon>
        <taxon>metagenomes</taxon>
        <taxon>ecological metagenomes</taxon>
    </lineage>
</organism>